<dbReference type="Proteomes" id="UP001139031">
    <property type="component" value="Unassembled WGS sequence"/>
</dbReference>
<evidence type="ECO:0000313" key="2">
    <source>
        <dbReference type="EMBL" id="MBZ5709592.1"/>
    </source>
</evidence>
<feature type="compositionally biased region" description="Low complexity" evidence="1">
    <location>
        <begin position="104"/>
        <end position="159"/>
    </location>
</feature>
<comment type="caution">
    <text evidence="2">The sequence shown here is derived from an EMBL/GenBank/DDBJ whole genome shotgun (WGS) entry which is preliminary data.</text>
</comment>
<evidence type="ECO:0000256" key="1">
    <source>
        <dbReference type="SAM" id="MobiDB-lite"/>
    </source>
</evidence>
<reference evidence="2" key="1">
    <citation type="submission" date="2021-08" db="EMBL/GenBank/DDBJ databases">
        <authorList>
            <person name="Stevens D.C."/>
        </authorList>
    </citation>
    <scope>NUCLEOTIDE SEQUENCE</scope>
    <source>
        <strain evidence="2">DSM 53165</strain>
    </source>
</reference>
<name>A0ABS7TN72_9BACT</name>
<sequence length="313" mass="32599">MNASPRLRRPTGLARLRRWPGGALLRYPPTMLPYSVARVRWTAFTLLLACSFDSSGLVSVGEPTSTTSSGDTSTVTAEPGTGTNALPTTTAGPGGSESDGATMSTTTPVDPSNTTTTTTDTTTTGPDTTTTSTGPDATDTSTTSTDTSTSTGPDTTTGPMCMDPGPEPNETEAESFDLGNQHCKAPPKKFSGVLDGNTDVDWYRFFGDFSGNSCNDNDPDGVASVMVSADGPLEVCMYADCDIDGDTVFTCPNGTTSTLSLEGRKGCCGPGSMSYSINCQAGGDESAMLYVRLQKGPADACLEYEVEYNFHVN</sequence>
<feature type="compositionally biased region" description="Low complexity" evidence="1">
    <location>
        <begin position="64"/>
        <end position="76"/>
    </location>
</feature>
<gene>
    <name evidence="2" type="ORF">K7C98_09995</name>
</gene>
<feature type="region of interest" description="Disordered" evidence="1">
    <location>
        <begin position="58"/>
        <end position="174"/>
    </location>
</feature>
<feature type="compositionally biased region" description="Polar residues" evidence="1">
    <location>
        <begin position="81"/>
        <end position="91"/>
    </location>
</feature>
<dbReference type="RefSeq" id="WP_224191370.1">
    <property type="nucleotide sequence ID" value="NZ_JAIRAU010000008.1"/>
</dbReference>
<dbReference type="EMBL" id="JAIRAU010000008">
    <property type="protein sequence ID" value="MBZ5709592.1"/>
    <property type="molecule type" value="Genomic_DNA"/>
</dbReference>
<proteinExistence type="predicted"/>
<keyword evidence="3" id="KW-1185">Reference proteome</keyword>
<protein>
    <submittedName>
        <fullName evidence="2">Uncharacterized protein</fullName>
    </submittedName>
</protein>
<accession>A0ABS7TN72</accession>
<evidence type="ECO:0000313" key="3">
    <source>
        <dbReference type="Proteomes" id="UP001139031"/>
    </source>
</evidence>
<organism evidence="2 3">
    <name type="scientific">Nannocystis pusilla</name>
    <dbReference type="NCBI Taxonomy" id="889268"/>
    <lineage>
        <taxon>Bacteria</taxon>
        <taxon>Pseudomonadati</taxon>
        <taxon>Myxococcota</taxon>
        <taxon>Polyangia</taxon>
        <taxon>Nannocystales</taxon>
        <taxon>Nannocystaceae</taxon>
        <taxon>Nannocystis</taxon>
    </lineage>
</organism>